<reference evidence="1" key="1">
    <citation type="submission" date="2020-05" db="EMBL/GenBank/DDBJ databases">
        <title>Large-scale comparative analyses of tick genomes elucidate their genetic diversity and vector capacities.</title>
        <authorList>
            <person name="Jia N."/>
            <person name="Wang J."/>
            <person name="Shi W."/>
            <person name="Du L."/>
            <person name="Sun Y."/>
            <person name="Zhan W."/>
            <person name="Jiang J."/>
            <person name="Wang Q."/>
            <person name="Zhang B."/>
            <person name="Ji P."/>
            <person name="Sakyi L.B."/>
            <person name="Cui X."/>
            <person name="Yuan T."/>
            <person name="Jiang B."/>
            <person name="Yang W."/>
            <person name="Lam T.T.-Y."/>
            <person name="Chang Q."/>
            <person name="Ding S."/>
            <person name="Wang X."/>
            <person name="Zhu J."/>
            <person name="Ruan X."/>
            <person name="Zhao L."/>
            <person name="Wei J."/>
            <person name="Que T."/>
            <person name="Du C."/>
            <person name="Cheng J."/>
            <person name="Dai P."/>
            <person name="Han X."/>
            <person name="Huang E."/>
            <person name="Gao Y."/>
            <person name="Liu J."/>
            <person name="Shao H."/>
            <person name="Ye R."/>
            <person name="Li L."/>
            <person name="Wei W."/>
            <person name="Wang X."/>
            <person name="Wang C."/>
            <person name="Yang T."/>
            <person name="Huo Q."/>
            <person name="Li W."/>
            <person name="Guo W."/>
            <person name="Chen H."/>
            <person name="Zhou L."/>
            <person name="Ni X."/>
            <person name="Tian J."/>
            <person name="Zhou Y."/>
            <person name="Sheng Y."/>
            <person name="Liu T."/>
            <person name="Pan Y."/>
            <person name="Xia L."/>
            <person name="Li J."/>
            <person name="Zhao F."/>
            <person name="Cao W."/>
        </authorList>
    </citation>
    <scope>NUCLEOTIDE SEQUENCE</scope>
    <source>
        <strain evidence="1">Hyas-2018</strain>
    </source>
</reference>
<dbReference type="EMBL" id="CM023484">
    <property type="protein sequence ID" value="KAH6933939.1"/>
    <property type="molecule type" value="Genomic_DNA"/>
</dbReference>
<evidence type="ECO:0000313" key="1">
    <source>
        <dbReference type="EMBL" id="KAH6933939.1"/>
    </source>
</evidence>
<dbReference type="Proteomes" id="UP000821845">
    <property type="component" value="Chromosome 4"/>
</dbReference>
<comment type="caution">
    <text evidence="1">The sequence shown here is derived from an EMBL/GenBank/DDBJ whole genome shotgun (WGS) entry which is preliminary data.</text>
</comment>
<gene>
    <name evidence="1" type="ORF">HPB50_019131</name>
</gene>
<sequence>MLSLNLDLLNETRLAAVSPVEMMVRGSLDLGIEAVISINFDMMEFVSNKRAMQIEYSKQQDIWRAQQRSMGDYILFLQLYGALPPVDIQLALKIREYDKEHEWVEFISKYTNGTYTGSDTISTDFRATTILEKLFESVSVGRQGLRYLVAWTFFRQLVELTEQRMFLRGKPASEACYHHIKRVMNLAVISPYFEEGPYPDAPRDRLFPTWIKALSLSAHYNWTDQSAPLYDESEVNAHYLVNYNVVIIPTALMHDPFMYPYGPNALHYGGIGTVIGHELMHAFDVAGIESIKRRLMYNEVWLFREFKEEYTKRALCLRQSHKSVLSFGGRQEILNQTLDAENLADLVAAKIAYAAFDSLPAKYRNITLTRFRASPEQLFFINHCVRNCAHRSRLAENYAPYRSRCIVPLMNMPEFSDAFRCAPGTPMNPIHKCNLW</sequence>
<organism evidence="1 2">
    <name type="scientific">Hyalomma asiaticum</name>
    <name type="common">Tick</name>
    <dbReference type="NCBI Taxonomy" id="266040"/>
    <lineage>
        <taxon>Eukaryota</taxon>
        <taxon>Metazoa</taxon>
        <taxon>Ecdysozoa</taxon>
        <taxon>Arthropoda</taxon>
        <taxon>Chelicerata</taxon>
        <taxon>Arachnida</taxon>
        <taxon>Acari</taxon>
        <taxon>Parasitiformes</taxon>
        <taxon>Ixodida</taxon>
        <taxon>Ixodoidea</taxon>
        <taxon>Ixodidae</taxon>
        <taxon>Hyalomminae</taxon>
        <taxon>Hyalomma</taxon>
    </lineage>
</organism>
<keyword evidence="2" id="KW-1185">Reference proteome</keyword>
<protein>
    <submittedName>
        <fullName evidence="1">Uncharacterized protein</fullName>
    </submittedName>
</protein>
<name>A0ACB7SMR4_HYAAI</name>
<accession>A0ACB7SMR4</accession>
<evidence type="ECO:0000313" key="2">
    <source>
        <dbReference type="Proteomes" id="UP000821845"/>
    </source>
</evidence>
<proteinExistence type="predicted"/>